<evidence type="ECO:0000313" key="1">
    <source>
        <dbReference type="EMBL" id="MFC3962792.1"/>
    </source>
</evidence>
<dbReference type="Proteomes" id="UP001595696">
    <property type="component" value="Unassembled WGS sequence"/>
</dbReference>
<gene>
    <name evidence="1" type="ORF">ACFO0B_12435</name>
</gene>
<protein>
    <submittedName>
        <fullName evidence="1">Uncharacterized protein</fullName>
    </submittedName>
</protein>
<dbReference type="RefSeq" id="WP_378612889.1">
    <property type="nucleotide sequence ID" value="NZ_JBHSAX010000013.1"/>
</dbReference>
<evidence type="ECO:0000313" key="2">
    <source>
        <dbReference type="Proteomes" id="UP001595696"/>
    </source>
</evidence>
<proteinExistence type="predicted"/>
<reference evidence="2" key="1">
    <citation type="journal article" date="2019" name="Int. J. Syst. Evol. Microbiol.">
        <title>The Global Catalogue of Microorganisms (GCM) 10K type strain sequencing project: providing services to taxonomists for standard genome sequencing and annotation.</title>
        <authorList>
            <consortium name="The Broad Institute Genomics Platform"/>
            <consortium name="The Broad Institute Genome Sequencing Center for Infectious Disease"/>
            <person name="Wu L."/>
            <person name="Ma J."/>
        </authorList>
    </citation>
    <scope>NUCLEOTIDE SEQUENCE [LARGE SCALE GENOMIC DNA]</scope>
    <source>
        <strain evidence="2">CGMCC 4.7330</strain>
    </source>
</reference>
<dbReference type="EMBL" id="JBHSAX010000013">
    <property type="protein sequence ID" value="MFC3962792.1"/>
    <property type="molecule type" value="Genomic_DNA"/>
</dbReference>
<accession>A0ABV8DTC9</accession>
<organism evidence="1 2">
    <name type="scientific">Nocardia jiangsuensis</name>
    <dbReference type="NCBI Taxonomy" id="1691563"/>
    <lineage>
        <taxon>Bacteria</taxon>
        <taxon>Bacillati</taxon>
        <taxon>Actinomycetota</taxon>
        <taxon>Actinomycetes</taxon>
        <taxon>Mycobacteriales</taxon>
        <taxon>Nocardiaceae</taxon>
        <taxon>Nocardia</taxon>
    </lineage>
</organism>
<sequence length="184" mass="20251">MGSECADVVDGELVRASARLAELAGCRVRLMRTGPANGGGAVDTMTVRWWDGLTTTGMRELLTEFEPLRPSSRSIPLCYEHRLTSWGRAVGALRWLDEDPRRAGLHEAVVAQMAAEQIAYPDHGAPLWQQRASGLLSLGPRERQFTLTALRLLLQCARADGWDGAQRWLDSLAGGTRACLRLVR</sequence>
<name>A0ABV8DTC9_9NOCA</name>
<keyword evidence="2" id="KW-1185">Reference proteome</keyword>
<comment type="caution">
    <text evidence="1">The sequence shown here is derived from an EMBL/GenBank/DDBJ whole genome shotgun (WGS) entry which is preliminary data.</text>
</comment>